<evidence type="ECO:0008006" key="4">
    <source>
        <dbReference type="Google" id="ProtNLM"/>
    </source>
</evidence>
<dbReference type="Proteomes" id="UP000677082">
    <property type="component" value="Unassembled WGS sequence"/>
</dbReference>
<evidence type="ECO:0000313" key="2">
    <source>
        <dbReference type="EMBL" id="GIM95698.1"/>
    </source>
</evidence>
<dbReference type="EMBL" id="BOQN01000097">
    <property type="protein sequence ID" value="GIM95698.1"/>
    <property type="molecule type" value="Genomic_DNA"/>
</dbReference>
<organism evidence="2 3">
    <name type="scientific">Paractinoplanes toevensis</name>
    <dbReference type="NCBI Taxonomy" id="571911"/>
    <lineage>
        <taxon>Bacteria</taxon>
        <taxon>Bacillati</taxon>
        <taxon>Actinomycetota</taxon>
        <taxon>Actinomycetes</taxon>
        <taxon>Micromonosporales</taxon>
        <taxon>Micromonosporaceae</taxon>
        <taxon>Paractinoplanes</taxon>
    </lineage>
</organism>
<gene>
    <name evidence="2" type="ORF">Ato02nite_074910</name>
</gene>
<comment type="caution">
    <text evidence="2">The sequence shown here is derived from an EMBL/GenBank/DDBJ whole genome shotgun (WGS) entry which is preliminary data.</text>
</comment>
<evidence type="ECO:0000313" key="3">
    <source>
        <dbReference type="Proteomes" id="UP000677082"/>
    </source>
</evidence>
<accession>A0A919THW5</accession>
<dbReference type="AlphaFoldDB" id="A0A919THW5"/>
<protein>
    <recommendedName>
        <fullName evidence="4">Secreted protein</fullName>
    </recommendedName>
</protein>
<name>A0A919THW5_9ACTN</name>
<feature type="chain" id="PRO_5038963420" description="Secreted protein" evidence="1">
    <location>
        <begin position="19"/>
        <end position="91"/>
    </location>
</feature>
<proteinExistence type="predicted"/>
<keyword evidence="1" id="KW-0732">Signal</keyword>
<sequence>MIVKTTTVLLAVAPIAVAALITAPASPALTCVAAEAPASAETLKFTSSAFVASTTTGAEVSFDRFAVTGSSGQSRAHPASWLIVTSARACL</sequence>
<keyword evidence="3" id="KW-1185">Reference proteome</keyword>
<reference evidence="2 3" key="1">
    <citation type="submission" date="2021-03" db="EMBL/GenBank/DDBJ databases">
        <title>Whole genome shotgun sequence of Actinoplanes toevensis NBRC 105298.</title>
        <authorList>
            <person name="Komaki H."/>
            <person name="Tamura T."/>
        </authorList>
    </citation>
    <scope>NUCLEOTIDE SEQUENCE [LARGE SCALE GENOMIC DNA]</scope>
    <source>
        <strain evidence="2 3">NBRC 105298</strain>
    </source>
</reference>
<feature type="signal peptide" evidence="1">
    <location>
        <begin position="1"/>
        <end position="18"/>
    </location>
</feature>
<evidence type="ECO:0000256" key="1">
    <source>
        <dbReference type="SAM" id="SignalP"/>
    </source>
</evidence>